<reference evidence="2 3" key="1">
    <citation type="submission" date="2018-09" db="EMBL/GenBank/DDBJ databases">
        <title>YIM 75507 draft genome.</title>
        <authorList>
            <person name="Tang S."/>
            <person name="Feng Y."/>
        </authorList>
    </citation>
    <scope>NUCLEOTIDE SEQUENCE [LARGE SCALE GENOMIC DNA]</scope>
    <source>
        <strain evidence="2 3">YIM 75507</strain>
    </source>
</reference>
<keyword evidence="2" id="KW-0413">Isomerase</keyword>
<dbReference type="GO" id="GO:0016853">
    <property type="term" value="F:isomerase activity"/>
    <property type="evidence" value="ECO:0007669"/>
    <property type="project" value="UniProtKB-KW"/>
</dbReference>
<dbReference type="InterPro" id="IPR001347">
    <property type="entry name" value="SIS_dom"/>
</dbReference>
<dbReference type="InterPro" id="IPR046348">
    <property type="entry name" value="SIS_dom_sf"/>
</dbReference>
<comment type="caution">
    <text evidence="2">The sequence shown here is derived from an EMBL/GenBank/DDBJ whole genome shotgun (WGS) entry which is preliminary data.</text>
</comment>
<dbReference type="Proteomes" id="UP000265768">
    <property type="component" value="Unassembled WGS sequence"/>
</dbReference>
<dbReference type="AlphaFoldDB" id="A0A3A4AY61"/>
<name>A0A3A4AY61_9ACTN</name>
<feature type="domain" description="SIS" evidence="1">
    <location>
        <begin position="31"/>
        <end position="208"/>
    </location>
</feature>
<gene>
    <name evidence="2" type="ORF">D5H75_12915</name>
</gene>
<proteinExistence type="predicted"/>
<dbReference type="GO" id="GO:0097367">
    <property type="term" value="F:carbohydrate derivative binding"/>
    <property type="evidence" value="ECO:0007669"/>
    <property type="project" value="InterPro"/>
</dbReference>
<dbReference type="PROSITE" id="PS51464">
    <property type="entry name" value="SIS"/>
    <property type="match status" value="1"/>
</dbReference>
<evidence type="ECO:0000313" key="3">
    <source>
        <dbReference type="Proteomes" id="UP000265768"/>
    </source>
</evidence>
<accession>A0A3A4AY61</accession>
<organism evidence="2 3">
    <name type="scientific">Bailinhaonella thermotolerans</name>
    <dbReference type="NCBI Taxonomy" id="1070861"/>
    <lineage>
        <taxon>Bacteria</taxon>
        <taxon>Bacillati</taxon>
        <taxon>Actinomycetota</taxon>
        <taxon>Actinomycetes</taxon>
        <taxon>Streptosporangiales</taxon>
        <taxon>Streptosporangiaceae</taxon>
        <taxon>Bailinhaonella</taxon>
    </lineage>
</organism>
<dbReference type="OrthoDB" id="9805185at2"/>
<dbReference type="GO" id="GO:1901135">
    <property type="term" value="P:carbohydrate derivative metabolic process"/>
    <property type="evidence" value="ECO:0007669"/>
    <property type="project" value="InterPro"/>
</dbReference>
<dbReference type="NCBIfam" id="NF002805">
    <property type="entry name" value="PRK02947.1"/>
    <property type="match status" value="1"/>
</dbReference>
<evidence type="ECO:0000313" key="2">
    <source>
        <dbReference type="EMBL" id="RJL32436.1"/>
    </source>
</evidence>
<dbReference type="Pfam" id="PF13580">
    <property type="entry name" value="SIS_2"/>
    <property type="match status" value="1"/>
</dbReference>
<dbReference type="SUPFAM" id="SSF53697">
    <property type="entry name" value="SIS domain"/>
    <property type="match status" value="1"/>
</dbReference>
<protein>
    <submittedName>
        <fullName evidence="2">Sugar isomerase domain-containing protein</fullName>
    </submittedName>
</protein>
<dbReference type="Gene3D" id="3.40.50.10490">
    <property type="entry name" value="Glucose-6-phosphate isomerase like protein, domain 1"/>
    <property type="match status" value="1"/>
</dbReference>
<dbReference type="RefSeq" id="WP_119926684.1">
    <property type="nucleotide sequence ID" value="NZ_QZEY01000004.1"/>
</dbReference>
<sequence length="246" mass="25518">MGGFGELMRDRLAAAEAENAAVLDAVAGLLLDRVVRQDGLILAAGAGHSIAMVNEAFYRAGGLACVRPLYRPDLFPLNGAPRSTSGERTPGLAAEVLAEVLAETAGHPHVMVIFSNSGVNPYPVELARHARAAGLPVVAFTSRAAGRSAPRRAGAVLAELADHVVDTLVDPGDAAHPAAAPVTAPLSTLVNAYLWNLLLARLHDLAGDLPLPLWRSANTAGGDEANASLFERYAPEIPALRPGEPA</sequence>
<keyword evidence="3" id="KW-1185">Reference proteome</keyword>
<dbReference type="EMBL" id="QZEY01000004">
    <property type="protein sequence ID" value="RJL32436.1"/>
    <property type="molecule type" value="Genomic_DNA"/>
</dbReference>
<evidence type="ECO:0000259" key="1">
    <source>
        <dbReference type="PROSITE" id="PS51464"/>
    </source>
</evidence>